<evidence type="ECO:0000313" key="4">
    <source>
        <dbReference type="EMBL" id="TGK39239.1"/>
    </source>
</evidence>
<feature type="region of interest" description="Disordered" evidence="1">
    <location>
        <begin position="55"/>
        <end position="86"/>
    </location>
</feature>
<feature type="compositionally biased region" description="Basic and acidic residues" evidence="1">
    <location>
        <begin position="330"/>
        <end position="373"/>
    </location>
</feature>
<dbReference type="Pfam" id="PF04773">
    <property type="entry name" value="FecR"/>
    <property type="match status" value="1"/>
</dbReference>
<organism evidence="4 5">
    <name type="scientific">Leptospira gomenensis</name>
    <dbReference type="NCBI Taxonomy" id="2484974"/>
    <lineage>
        <taxon>Bacteria</taxon>
        <taxon>Pseudomonadati</taxon>
        <taxon>Spirochaetota</taxon>
        <taxon>Spirochaetia</taxon>
        <taxon>Leptospirales</taxon>
        <taxon>Leptospiraceae</taxon>
        <taxon>Leptospira</taxon>
    </lineage>
</organism>
<dbReference type="AlphaFoldDB" id="A0A5F1YFR9"/>
<accession>A0A5F1YFR9</accession>
<feature type="domain" description="FecR protein" evidence="3">
    <location>
        <begin position="163"/>
        <end position="241"/>
    </location>
</feature>
<evidence type="ECO:0000256" key="1">
    <source>
        <dbReference type="SAM" id="MobiDB-lite"/>
    </source>
</evidence>
<dbReference type="RefSeq" id="WP_135595669.1">
    <property type="nucleotide sequence ID" value="NZ_RQEZ01000024.1"/>
</dbReference>
<keyword evidence="2" id="KW-1133">Transmembrane helix</keyword>
<keyword evidence="2" id="KW-0472">Membrane</keyword>
<dbReference type="EMBL" id="RQFA01000005">
    <property type="protein sequence ID" value="TGK39239.1"/>
    <property type="molecule type" value="Genomic_DNA"/>
</dbReference>
<protein>
    <recommendedName>
        <fullName evidence="3">FecR protein domain-containing protein</fullName>
    </recommendedName>
</protein>
<reference evidence="4" key="1">
    <citation type="journal article" date="2019" name="PLoS Negl. Trop. Dis.">
        <title>Revisiting the worldwide diversity of Leptospira species in the environment.</title>
        <authorList>
            <person name="Vincent A.T."/>
            <person name="Schiettekatte O."/>
            <person name="Bourhy P."/>
            <person name="Veyrier F.J."/>
            <person name="Picardeau M."/>
        </authorList>
    </citation>
    <scope>NUCLEOTIDE SEQUENCE [LARGE SCALE GENOMIC DNA]</scope>
    <source>
        <strain evidence="4">201800299</strain>
    </source>
</reference>
<feature type="compositionally biased region" description="Basic and acidic residues" evidence="1">
    <location>
        <begin position="383"/>
        <end position="406"/>
    </location>
</feature>
<evidence type="ECO:0000259" key="3">
    <source>
        <dbReference type="Pfam" id="PF04773"/>
    </source>
</evidence>
<keyword evidence="2" id="KW-0812">Transmembrane</keyword>
<gene>
    <name evidence="4" type="ORF">EHQ17_00285</name>
</gene>
<proteinExistence type="predicted"/>
<evidence type="ECO:0000256" key="2">
    <source>
        <dbReference type="SAM" id="Phobius"/>
    </source>
</evidence>
<dbReference type="OrthoDB" id="345441at2"/>
<dbReference type="Proteomes" id="UP000298277">
    <property type="component" value="Unassembled WGS sequence"/>
</dbReference>
<comment type="caution">
    <text evidence="4">The sequence shown here is derived from an EMBL/GenBank/DDBJ whole genome shotgun (WGS) entry which is preliminary data.</text>
</comment>
<sequence length="454" mass="51099">MDNKDLQEEFEELMGPYLYGESSPEETKRLIEITESEPALKRRYENYVKMQSGLKSHSRSLKQNPSSYSTETLEIEETGETGKPEKENPFLKPIYGFLALAAGLLIVFGLYRFNSDKGTRSDFSVHTLGNCDFQSLESGSVSIGERQFCDWGYRSPIGSINFRIFENSKVQILSLPKSETAHGIVSVFLIKGKILVKESVDSENKTSLYVDGKKIQLLGTKVLLEKENGKFSLSVWEGSVKVRSGVEYLLPFLSEKNSFEKMLSDIDPNQARVLRETAFETVLSGSKLEGDSGQDVSETLPTLSSVLKDSALREKTIERLKEIGRNLQKDSASLRKKELDPAESDFLEKESEHLGSEHEVRVPTYRNSDDGKAAEPTISAPKKKSENDSEAKDENRNPNSSEKTEPIRLGNKTVRLKDGTELKGNLIQYENRYTIESQGKKRTLRSEEVESISF</sequence>
<keyword evidence="5" id="KW-1185">Reference proteome</keyword>
<feature type="region of interest" description="Disordered" evidence="1">
    <location>
        <begin position="330"/>
        <end position="416"/>
    </location>
</feature>
<feature type="transmembrane region" description="Helical" evidence="2">
    <location>
        <begin position="94"/>
        <end position="113"/>
    </location>
</feature>
<evidence type="ECO:0000313" key="5">
    <source>
        <dbReference type="Proteomes" id="UP000298277"/>
    </source>
</evidence>
<name>A0A5F1YFR9_9LEPT</name>
<dbReference type="InterPro" id="IPR006860">
    <property type="entry name" value="FecR"/>
</dbReference>